<evidence type="ECO:0000313" key="14">
    <source>
        <dbReference type="EMBL" id="KAK0389216.1"/>
    </source>
</evidence>
<dbReference type="InterPro" id="IPR047151">
    <property type="entry name" value="RNZ2-like"/>
</dbReference>
<dbReference type="PANTHER" id="PTHR12553">
    <property type="entry name" value="ZINC PHOSPHODIESTERASE ELAC PROTEIN 2"/>
    <property type="match status" value="1"/>
</dbReference>
<reference evidence="14" key="1">
    <citation type="submission" date="2022-10" db="EMBL/GenBank/DDBJ databases">
        <title>Determination and structural analysis of whole genome sequence of Sarocladium strictum F4-1.</title>
        <authorList>
            <person name="Hu L."/>
            <person name="Jiang Y."/>
        </authorList>
    </citation>
    <scope>NUCLEOTIDE SEQUENCE</scope>
    <source>
        <strain evidence="14">F4-1</strain>
    </source>
</reference>
<dbReference type="EC" id="3.1.26.11" evidence="4"/>
<evidence type="ECO:0000259" key="12">
    <source>
        <dbReference type="Pfam" id="PF12706"/>
    </source>
</evidence>
<keyword evidence="5" id="KW-0819">tRNA processing</keyword>
<comment type="caution">
    <text evidence="14">The sequence shown here is derived from an EMBL/GenBank/DDBJ whole genome shotgun (WGS) entry which is preliminary data.</text>
</comment>
<evidence type="ECO:0000256" key="11">
    <source>
        <dbReference type="SAM" id="MobiDB-lite"/>
    </source>
</evidence>
<evidence type="ECO:0000259" key="13">
    <source>
        <dbReference type="Pfam" id="PF13691"/>
    </source>
</evidence>
<dbReference type="SUPFAM" id="SSF56281">
    <property type="entry name" value="Metallo-hydrolase/oxidoreductase"/>
    <property type="match status" value="1"/>
</dbReference>
<protein>
    <recommendedName>
        <fullName evidence="4">ribonuclease Z</fullName>
        <ecNumber evidence="4">3.1.26.11</ecNumber>
    </recommendedName>
</protein>
<comment type="catalytic activity">
    <reaction evidence="1">
        <text>Endonucleolytic cleavage of RNA, removing extra 3' nucleotides from tRNA precursor, generating 3' termini of tRNAs. A 3'-hydroxy group is left at the tRNA terminus and a 5'-phosphoryl group is left at the trailer molecule.</text>
        <dbReference type="EC" id="3.1.26.11"/>
    </reaction>
</comment>
<feature type="domain" description="tRNase Z endonuclease" evidence="13">
    <location>
        <begin position="7"/>
        <end position="69"/>
    </location>
</feature>
<keyword evidence="6" id="KW-0540">Nuclease</keyword>
<comment type="cofactor">
    <cofactor evidence="2">
        <name>Zn(2+)</name>
        <dbReference type="ChEBI" id="CHEBI:29105"/>
    </cofactor>
</comment>
<evidence type="ECO:0000256" key="3">
    <source>
        <dbReference type="ARBA" id="ARBA00007823"/>
    </source>
</evidence>
<keyword evidence="7" id="KW-0479">Metal-binding</keyword>
<dbReference type="InterPro" id="IPR036866">
    <property type="entry name" value="RibonucZ/Hydroxyglut_hydro"/>
</dbReference>
<dbReference type="GO" id="GO:0042781">
    <property type="term" value="F:3'-tRNA processing endoribonuclease activity"/>
    <property type="evidence" value="ECO:0007669"/>
    <property type="project" value="UniProtKB-EC"/>
</dbReference>
<keyword evidence="8" id="KW-0255">Endonuclease</keyword>
<evidence type="ECO:0000256" key="2">
    <source>
        <dbReference type="ARBA" id="ARBA00001947"/>
    </source>
</evidence>
<evidence type="ECO:0000256" key="6">
    <source>
        <dbReference type="ARBA" id="ARBA00022722"/>
    </source>
</evidence>
<feature type="region of interest" description="Disordered" evidence="11">
    <location>
        <begin position="174"/>
        <end position="219"/>
    </location>
</feature>
<dbReference type="AlphaFoldDB" id="A0AA39GLJ0"/>
<dbReference type="InterPro" id="IPR027794">
    <property type="entry name" value="tRNase_Z_dom"/>
</dbReference>
<keyword evidence="15" id="KW-1185">Reference proteome</keyword>
<keyword evidence="9" id="KW-0378">Hydrolase</keyword>
<dbReference type="Pfam" id="PF12706">
    <property type="entry name" value="Lactamase_B_2"/>
    <property type="match status" value="1"/>
</dbReference>
<dbReference type="PANTHER" id="PTHR12553:SF49">
    <property type="entry name" value="ZINC PHOSPHODIESTERASE ELAC PROTEIN 2"/>
    <property type="match status" value="1"/>
</dbReference>
<comment type="similarity">
    <text evidence="3">Belongs to the RNase Z family.</text>
</comment>
<dbReference type="GO" id="GO:0046872">
    <property type="term" value="F:metal ion binding"/>
    <property type="evidence" value="ECO:0007669"/>
    <property type="project" value="UniProtKB-KW"/>
</dbReference>
<feature type="domain" description="Metallo-beta-lactamase" evidence="12">
    <location>
        <begin position="580"/>
        <end position="793"/>
    </location>
</feature>
<dbReference type="Proteomes" id="UP001175261">
    <property type="component" value="Unassembled WGS sequence"/>
</dbReference>
<dbReference type="Pfam" id="PF13691">
    <property type="entry name" value="Lactamase_B_4"/>
    <property type="match status" value="1"/>
</dbReference>
<evidence type="ECO:0000256" key="9">
    <source>
        <dbReference type="ARBA" id="ARBA00022801"/>
    </source>
</evidence>
<dbReference type="InterPro" id="IPR001279">
    <property type="entry name" value="Metallo-B-lactamas"/>
</dbReference>
<keyword evidence="10" id="KW-0862">Zinc</keyword>
<dbReference type="GO" id="GO:1990180">
    <property type="term" value="P:mitochondrial tRNA 3'-end processing"/>
    <property type="evidence" value="ECO:0007669"/>
    <property type="project" value="TreeGrafter"/>
</dbReference>
<proteinExistence type="inferred from homology"/>
<gene>
    <name evidence="14" type="ORF">NLU13_2791</name>
</gene>
<evidence type="ECO:0000256" key="4">
    <source>
        <dbReference type="ARBA" id="ARBA00012477"/>
    </source>
</evidence>
<accession>A0AA39GLJ0</accession>
<organism evidence="14 15">
    <name type="scientific">Sarocladium strictum</name>
    <name type="common">Black bundle disease fungus</name>
    <name type="synonym">Acremonium strictum</name>
    <dbReference type="NCBI Taxonomy" id="5046"/>
    <lineage>
        <taxon>Eukaryota</taxon>
        <taxon>Fungi</taxon>
        <taxon>Dikarya</taxon>
        <taxon>Ascomycota</taxon>
        <taxon>Pezizomycotina</taxon>
        <taxon>Sordariomycetes</taxon>
        <taxon>Hypocreomycetidae</taxon>
        <taxon>Hypocreales</taxon>
        <taxon>Sarocladiaceae</taxon>
        <taxon>Sarocladium</taxon>
    </lineage>
</organism>
<evidence type="ECO:0000256" key="1">
    <source>
        <dbReference type="ARBA" id="ARBA00000402"/>
    </source>
</evidence>
<sequence length="845" mass="93276">MLVGVTLVSTPTADTTGTTIFIDTEGAAYVFGHVPEGYQRSVKYRGVAWTKLRQTYFLSGNTKWESFGGLPGTLLSLAGAGASMRLTAADENAKRKSRGVQEKIEAKGYDVPVHGSDNLSHVFAALRPLVLRQPIKVNLHEHRQGSEATQMPGREPDFSDEFIRVWKIPVQRSRSGSPWKRRHSSPSSEDREVELVTKDNAGASKGDHLKSRPGPSDPFTAKWIVENGMLDGTMDCQMFLGPKQARDLEPQEEAYKIVGGLLTPYQPSGESRDSPKSDELVYVRSKTYSPGTMDLKHRPLPRTTYGEQCMSYIFKSRDHRGKFDPVPAKAKGVEPRDFKRLIAGETLVTRTGETVTPEEVLGAPTAGRGVAIADIPSADLIDAFFDRSEWTDPKLMDNIVAIYWLLGKELYNHPRIVEYMRSQPNMRHIVCAPDTSPNDFTNPRSAEFTTQLCRIDPERFPVLKFNKSAEVELPEGHPGEPAVLGERFTLMPKVQASEIPNARLTDIASAIARVPSSAVAMVQAARQKAEDPAFLAQIEEDEKDIPNRDAEITCLGTSSSNPSDIRGLCGTLVKVPGVGNYLLDCGEGVLGQMRRCFGSDETGNVLTDLKCIVISHLHGDHVLGVISVIKAWYNQMLKDGNHGSKLAISCSSRIGKVIEEISQAEDIGFHRLHFPHTTPNGSFSSDIPEVRAHQLENGAFGLASIKRVPVNHCHQSCGTQLELTSGLRIAWSGDCRPSMEFADACQGAHLLVHEATFDDNEGQHAKEKKHSTLSEALMVSRRMKARRTLLTHFSTRYSGAANLQDEGGKVLLGWDFMRVKLGDFKKAALYMPAIEKLRDQEVETH</sequence>
<dbReference type="CDD" id="cd07718">
    <property type="entry name" value="RNaseZ_ELAC1_ELAC2-C-term-like_MBL-fold"/>
    <property type="match status" value="1"/>
</dbReference>
<evidence type="ECO:0000256" key="8">
    <source>
        <dbReference type="ARBA" id="ARBA00022759"/>
    </source>
</evidence>
<name>A0AA39GLJ0_SARSR</name>
<evidence type="ECO:0000256" key="10">
    <source>
        <dbReference type="ARBA" id="ARBA00022833"/>
    </source>
</evidence>
<evidence type="ECO:0000256" key="5">
    <source>
        <dbReference type="ARBA" id="ARBA00022694"/>
    </source>
</evidence>
<dbReference type="EMBL" id="JAPDFR010000002">
    <property type="protein sequence ID" value="KAK0389216.1"/>
    <property type="molecule type" value="Genomic_DNA"/>
</dbReference>
<feature type="compositionally biased region" description="Basic and acidic residues" evidence="11">
    <location>
        <begin position="188"/>
        <end position="197"/>
    </location>
</feature>
<dbReference type="GO" id="GO:0005739">
    <property type="term" value="C:mitochondrion"/>
    <property type="evidence" value="ECO:0007669"/>
    <property type="project" value="TreeGrafter"/>
</dbReference>
<evidence type="ECO:0000256" key="7">
    <source>
        <dbReference type="ARBA" id="ARBA00022723"/>
    </source>
</evidence>
<evidence type="ECO:0000313" key="15">
    <source>
        <dbReference type="Proteomes" id="UP001175261"/>
    </source>
</evidence>
<dbReference type="Gene3D" id="3.60.15.10">
    <property type="entry name" value="Ribonuclease Z/Hydroxyacylglutathione hydrolase-like"/>
    <property type="match status" value="2"/>
</dbReference>